<evidence type="ECO:0000313" key="4">
    <source>
        <dbReference type="Proteomes" id="UP001595764"/>
    </source>
</evidence>
<feature type="region of interest" description="Disordered" evidence="1">
    <location>
        <begin position="82"/>
        <end position="125"/>
    </location>
</feature>
<reference evidence="4" key="1">
    <citation type="journal article" date="2019" name="Int. J. Syst. Evol. Microbiol.">
        <title>The Global Catalogue of Microorganisms (GCM) 10K type strain sequencing project: providing services to taxonomists for standard genome sequencing and annotation.</title>
        <authorList>
            <consortium name="The Broad Institute Genomics Platform"/>
            <consortium name="The Broad Institute Genome Sequencing Center for Infectious Disease"/>
            <person name="Wu L."/>
            <person name="Ma J."/>
        </authorList>
    </citation>
    <scope>NUCLEOTIDE SEQUENCE [LARGE SCALE GENOMIC DNA]</scope>
    <source>
        <strain evidence="4">CGMCC 4.7682</strain>
    </source>
</reference>
<dbReference type="EMBL" id="JBHRWI010000022">
    <property type="protein sequence ID" value="MFC3512360.1"/>
    <property type="molecule type" value="Genomic_DNA"/>
</dbReference>
<organism evidence="3 4">
    <name type="scientific">Amycolatopsis halotolerans</name>
    <dbReference type="NCBI Taxonomy" id="330083"/>
    <lineage>
        <taxon>Bacteria</taxon>
        <taxon>Bacillati</taxon>
        <taxon>Actinomycetota</taxon>
        <taxon>Actinomycetes</taxon>
        <taxon>Pseudonocardiales</taxon>
        <taxon>Pseudonocardiaceae</taxon>
        <taxon>Amycolatopsis</taxon>
    </lineage>
</organism>
<accession>A0ABV7QJ97</accession>
<keyword evidence="2" id="KW-0732">Signal</keyword>
<feature type="compositionally biased region" description="Low complexity" evidence="1">
    <location>
        <begin position="113"/>
        <end position="125"/>
    </location>
</feature>
<name>A0ABV7QJ97_9PSEU</name>
<keyword evidence="4" id="KW-1185">Reference proteome</keyword>
<evidence type="ECO:0008006" key="5">
    <source>
        <dbReference type="Google" id="ProtNLM"/>
    </source>
</evidence>
<protein>
    <recommendedName>
        <fullName evidence="5">Lipoprotein</fullName>
    </recommendedName>
</protein>
<gene>
    <name evidence="3" type="ORF">ACFORO_19465</name>
</gene>
<proteinExistence type="predicted"/>
<evidence type="ECO:0000256" key="1">
    <source>
        <dbReference type="SAM" id="MobiDB-lite"/>
    </source>
</evidence>
<sequence length="247" mass="24471">MSIGRSAVAIATLTALAACSSGATTAPSGAAPARAEVFGAAGYRGIAPGMAKEAALATGKLATAPVSMLDGCTVLSWQGGPAPDQARLAAETEAQRKADDLNAKADAADQEAKQPAGKSAADSAKSAAKNAEAAQLAADSAMAIAELAGKREERDKAFAAAGGASFGKNGLHELGAPPEAKTAEGIGAGSSLADLHKAYDARGLKENAAGRFELPIAEKPGWHFEFTPTADGKVGGVAIAESAAKCR</sequence>
<dbReference type="Proteomes" id="UP001595764">
    <property type="component" value="Unassembled WGS sequence"/>
</dbReference>
<dbReference type="PROSITE" id="PS51257">
    <property type="entry name" value="PROKAR_LIPOPROTEIN"/>
    <property type="match status" value="1"/>
</dbReference>
<feature type="signal peptide" evidence="2">
    <location>
        <begin position="1"/>
        <end position="17"/>
    </location>
</feature>
<evidence type="ECO:0000313" key="3">
    <source>
        <dbReference type="EMBL" id="MFC3512360.1"/>
    </source>
</evidence>
<dbReference type="RefSeq" id="WP_377870790.1">
    <property type="nucleotide sequence ID" value="NZ_JBHMAY010000025.1"/>
</dbReference>
<feature type="chain" id="PRO_5045180195" description="Lipoprotein" evidence="2">
    <location>
        <begin position="18"/>
        <end position="247"/>
    </location>
</feature>
<comment type="caution">
    <text evidence="3">The sequence shown here is derived from an EMBL/GenBank/DDBJ whole genome shotgun (WGS) entry which is preliminary data.</text>
</comment>
<feature type="compositionally biased region" description="Basic and acidic residues" evidence="1">
    <location>
        <begin position="93"/>
        <end position="112"/>
    </location>
</feature>
<evidence type="ECO:0000256" key="2">
    <source>
        <dbReference type="SAM" id="SignalP"/>
    </source>
</evidence>